<keyword evidence="3" id="KW-0804">Transcription</keyword>
<dbReference type="Pfam" id="PF08220">
    <property type="entry name" value="HTH_DeoR"/>
    <property type="match status" value="1"/>
</dbReference>
<evidence type="ECO:0000256" key="1">
    <source>
        <dbReference type="ARBA" id="ARBA00023015"/>
    </source>
</evidence>
<evidence type="ECO:0000313" key="5">
    <source>
        <dbReference type="EMBL" id="MPM67941.1"/>
    </source>
</evidence>
<keyword evidence="1" id="KW-0805">Transcription regulation</keyword>
<organism evidence="5">
    <name type="scientific">bioreactor metagenome</name>
    <dbReference type="NCBI Taxonomy" id="1076179"/>
    <lineage>
        <taxon>unclassified sequences</taxon>
        <taxon>metagenomes</taxon>
        <taxon>ecological metagenomes</taxon>
    </lineage>
</organism>
<dbReference type="PRINTS" id="PR00037">
    <property type="entry name" value="HTHLACR"/>
</dbReference>
<dbReference type="SMART" id="SM01134">
    <property type="entry name" value="DeoRC"/>
    <property type="match status" value="1"/>
</dbReference>
<dbReference type="Pfam" id="PF00455">
    <property type="entry name" value="DeoRC"/>
    <property type="match status" value="1"/>
</dbReference>
<accession>A0A645BTJ5</accession>
<protein>
    <submittedName>
        <fullName evidence="5">Glucitol operon repressor</fullName>
    </submittedName>
</protein>
<dbReference type="SMART" id="SM00420">
    <property type="entry name" value="HTH_DEOR"/>
    <property type="match status" value="1"/>
</dbReference>
<dbReference type="InterPro" id="IPR050313">
    <property type="entry name" value="Carb_Metab_HTH_regulators"/>
</dbReference>
<name>A0A645BTJ5_9ZZZZ</name>
<dbReference type="EMBL" id="VSSQ01021973">
    <property type="protein sequence ID" value="MPM67941.1"/>
    <property type="molecule type" value="Genomic_DNA"/>
</dbReference>
<dbReference type="SUPFAM" id="SSF100950">
    <property type="entry name" value="NagB/RpiA/CoA transferase-like"/>
    <property type="match status" value="1"/>
</dbReference>
<comment type="caution">
    <text evidence="5">The sequence shown here is derived from an EMBL/GenBank/DDBJ whole genome shotgun (WGS) entry which is preliminary data.</text>
</comment>
<reference evidence="5" key="1">
    <citation type="submission" date="2019-08" db="EMBL/GenBank/DDBJ databases">
        <authorList>
            <person name="Kucharzyk K."/>
            <person name="Murdoch R.W."/>
            <person name="Higgins S."/>
            <person name="Loffler F."/>
        </authorList>
    </citation>
    <scope>NUCLEOTIDE SEQUENCE</scope>
</reference>
<dbReference type="InterPro" id="IPR018356">
    <property type="entry name" value="Tscrpt_reg_HTH_DeoR_CS"/>
</dbReference>
<dbReference type="Gene3D" id="3.40.50.1360">
    <property type="match status" value="1"/>
</dbReference>
<evidence type="ECO:0000256" key="3">
    <source>
        <dbReference type="ARBA" id="ARBA00023163"/>
    </source>
</evidence>
<dbReference type="InterPro" id="IPR037171">
    <property type="entry name" value="NagB/RpiA_transferase-like"/>
</dbReference>
<dbReference type="GO" id="GO:0003677">
    <property type="term" value="F:DNA binding"/>
    <property type="evidence" value="ECO:0007669"/>
    <property type="project" value="UniProtKB-KW"/>
</dbReference>
<dbReference type="PANTHER" id="PTHR30363">
    <property type="entry name" value="HTH-TYPE TRANSCRIPTIONAL REGULATOR SRLR-RELATED"/>
    <property type="match status" value="1"/>
</dbReference>
<evidence type="ECO:0000256" key="2">
    <source>
        <dbReference type="ARBA" id="ARBA00023125"/>
    </source>
</evidence>
<feature type="domain" description="HTH deoR-type" evidence="4">
    <location>
        <begin position="8"/>
        <end position="63"/>
    </location>
</feature>
<keyword evidence="2" id="KW-0238">DNA-binding</keyword>
<sequence length="261" mass="29530">MKVNYEIIKQRREDIMRLIQKMGSIDIEMLINEFHVSDITIRRDLQYWEDKGAVIRYRGGAKLSQHMVDHSIEIASNDKYKHAIAKYAAQYIENGDTIFINSSSTALLIMKYIVNKRVTIITNNAKAVQLEHDPLVSIYLTGGELRFPKEAMVGDFALNNLTKITATKTFIGCSGINLKFGITTAILQEVAINECMVNRTSGHVFVLADYTKVGAQYPFKSSDISRIDYLITDINADEQACNDLKENNVEVIKLQPLMNIS</sequence>
<dbReference type="InterPro" id="IPR014036">
    <property type="entry name" value="DeoR-like_C"/>
</dbReference>
<dbReference type="PANTHER" id="PTHR30363:SF44">
    <property type="entry name" value="AGA OPERON TRANSCRIPTIONAL REPRESSOR-RELATED"/>
    <property type="match status" value="1"/>
</dbReference>
<dbReference type="InterPro" id="IPR001034">
    <property type="entry name" value="DeoR_HTH"/>
</dbReference>
<dbReference type="InterPro" id="IPR036390">
    <property type="entry name" value="WH_DNA-bd_sf"/>
</dbReference>
<dbReference type="SUPFAM" id="SSF46785">
    <property type="entry name" value="Winged helix' DNA-binding domain"/>
    <property type="match status" value="1"/>
</dbReference>
<gene>
    <name evidence="5" type="primary">srlR_15</name>
    <name evidence="5" type="ORF">SDC9_114866</name>
</gene>
<dbReference type="AlphaFoldDB" id="A0A645BTJ5"/>
<dbReference type="PROSITE" id="PS51000">
    <property type="entry name" value="HTH_DEOR_2"/>
    <property type="match status" value="1"/>
</dbReference>
<proteinExistence type="predicted"/>
<dbReference type="GO" id="GO:0003700">
    <property type="term" value="F:DNA-binding transcription factor activity"/>
    <property type="evidence" value="ECO:0007669"/>
    <property type="project" value="InterPro"/>
</dbReference>
<dbReference type="PROSITE" id="PS00894">
    <property type="entry name" value="HTH_DEOR_1"/>
    <property type="match status" value="1"/>
</dbReference>
<evidence type="ECO:0000259" key="4">
    <source>
        <dbReference type="PROSITE" id="PS51000"/>
    </source>
</evidence>